<keyword evidence="2" id="KW-1185">Reference proteome</keyword>
<proteinExistence type="predicted"/>
<protein>
    <submittedName>
        <fullName evidence="1">Uncharacterized protein</fullName>
    </submittedName>
</protein>
<dbReference type="AlphaFoldDB" id="A0AAE1BE97"/>
<comment type="caution">
    <text evidence="1">The sequence shown here is derived from an EMBL/GenBank/DDBJ whole genome shotgun (WGS) entry which is preliminary data.</text>
</comment>
<evidence type="ECO:0000313" key="1">
    <source>
        <dbReference type="EMBL" id="KAK3849022.1"/>
    </source>
</evidence>
<organism evidence="1 2">
    <name type="scientific">Petrolisthes cinctipes</name>
    <name type="common">Flat porcelain crab</name>
    <dbReference type="NCBI Taxonomy" id="88211"/>
    <lineage>
        <taxon>Eukaryota</taxon>
        <taxon>Metazoa</taxon>
        <taxon>Ecdysozoa</taxon>
        <taxon>Arthropoda</taxon>
        <taxon>Crustacea</taxon>
        <taxon>Multicrustacea</taxon>
        <taxon>Malacostraca</taxon>
        <taxon>Eumalacostraca</taxon>
        <taxon>Eucarida</taxon>
        <taxon>Decapoda</taxon>
        <taxon>Pleocyemata</taxon>
        <taxon>Anomura</taxon>
        <taxon>Galatheoidea</taxon>
        <taxon>Porcellanidae</taxon>
        <taxon>Petrolisthes</taxon>
    </lineage>
</organism>
<accession>A0AAE1BE97</accession>
<dbReference type="Proteomes" id="UP001286313">
    <property type="component" value="Unassembled WGS sequence"/>
</dbReference>
<gene>
    <name evidence="1" type="ORF">Pcinc_044208</name>
</gene>
<sequence length="102" mass="11206">MISGRVSGGERRLWNSGVKEWIELVVERSVEQVVEEVSGVSGRVSGVSGGGVDRVSGGGGVEEVEWIVLVEELVMLVEEVVVLVEVEWIELVVVEEWKRWSG</sequence>
<dbReference type="EMBL" id="JAWQEG010009197">
    <property type="protein sequence ID" value="KAK3849022.1"/>
    <property type="molecule type" value="Genomic_DNA"/>
</dbReference>
<evidence type="ECO:0000313" key="2">
    <source>
        <dbReference type="Proteomes" id="UP001286313"/>
    </source>
</evidence>
<name>A0AAE1BE97_PETCI</name>
<reference evidence="1" key="1">
    <citation type="submission" date="2023-10" db="EMBL/GenBank/DDBJ databases">
        <title>Genome assemblies of two species of porcelain crab, Petrolisthes cinctipes and Petrolisthes manimaculis (Anomura: Porcellanidae).</title>
        <authorList>
            <person name="Angst P."/>
        </authorList>
    </citation>
    <scope>NUCLEOTIDE SEQUENCE</scope>
    <source>
        <strain evidence="1">PB745_01</strain>
        <tissue evidence="1">Gill</tissue>
    </source>
</reference>